<evidence type="ECO:0000256" key="1">
    <source>
        <dbReference type="SAM" id="MobiDB-lite"/>
    </source>
</evidence>
<feature type="region of interest" description="Disordered" evidence="1">
    <location>
        <begin position="141"/>
        <end position="169"/>
    </location>
</feature>
<protein>
    <submittedName>
        <fullName evidence="2">Uncharacterized protein</fullName>
    </submittedName>
</protein>
<reference evidence="2 3" key="1">
    <citation type="journal article" date="2012" name="PLoS Pathog.">
        <title>Diverse lifestyles and strategies of plant pathogenesis encoded in the genomes of eighteen Dothideomycetes fungi.</title>
        <authorList>
            <person name="Ohm R.A."/>
            <person name="Feau N."/>
            <person name="Henrissat B."/>
            <person name="Schoch C.L."/>
            <person name="Horwitz B.A."/>
            <person name="Barry K.W."/>
            <person name="Condon B.J."/>
            <person name="Copeland A.C."/>
            <person name="Dhillon B."/>
            <person name="Glaser F."/>
            <person name="Hesse C.N."/>
            <person name="Kosti I."/>
            <person name="LaButti K."/>
            <person name="Lindquist E.A."/>
            <person name="Lucas S."/>
            <person name="Salamov A.A."/>
            <person name="Bradshaw R.E."/>
            <person name="Ciuffetti L."/>
            <person name="Hamelin R.C."/>
            <person name="Kema G.H.J."/>
            <person name="Lawrence C."/>
            <person name="Scott J.A."/>
            <person name="Spatafora J.W."/>
            <person name="Turgeon B.G."/>
            <person name="de Wit P.J.G.M."/>
            <person name="Zhong S."/>
            <person name="Goodwin S.B."/>
            <person name="Grigoriev I.V."/>
        </authorList>
    </citation>
    <scope>NUCLEOTIDE SEQUENCE [LARGE SCALE GENOMIC DNA]</scope>
    <source>
        <strain evidence="2 3">SO2202</strain>
    </source>
</reference>
<dbReference type="HOGENOM" id="CLU_1579489_0_0_1"/>
<evidence type="ECO:0000313" key="3">
    <source>
        <dbReference type="Proteomes" id="UP000016931"/>
    </source>
</evidence>
<dbReference type="GeneID" id="27902986"/>
<keyword evidence="3" id="KW-1185">Reference proteome</keyword>
<organism evidence="2 3">
    <name type="scientific">Sphaerulina musiva (strain SO2202)</name>
    <name type="common">Poplar stem canker fungus</name>
    <name type="synonym">Septoria musiva</name>
    <dbReference type="NCBI Taxonomy" id="692275"/>
    <lineage>
        <taxon>Eukaryota</taxon>
        <taxon>Fungi</taxon>
        <taxon>Dikarya</taxon>
        <taxon>Ascomycota</taxon>
        <taxon>Pezizomycotina</taxon>
        <taxon>Dothideomycetes</taxon>
        <taxon>Dothideomycetidae</taxon>
        <taxon>Mycosphaerellales</taxon>
        <taxon>Mycosphaerellaceae</taxon>
        <taxon>Sphaerulina</taxon>
    </lineage>
</organism>
<dbReference type="AlphaFoldDB" id="N1QFS5"/>
<dbReference type="EMBL" id="KB456265">
    <property type="protein sequence ID" value="EMF12163.1"/>
    <property type="molecule type" value="Genomic_DNA"/>
</dbReference>
<proteinExistence type="predicted"/>
<feature type="compositionally biased region" description="Basic and acidic residues" evidence="1">
    <location>
        <begin position="154"/>
        <end position="169"/>
    </location>
</feature>
<dbReference type="Proteomes" id="UP000016931">
    <property type="component" value="Unassembled WGS sequence"/>
</dbReference>
<evidence type="ECO:0000313" key="2">
    <source>
        <dbReference type="EMBL" id="EMF12163.1"/>
    </source>
</evidence>
<dbReference type="RefSeq" id="XP_016760284.1">
    <property type="nucleotide sequence ID" value="XM_016905849.1"/>
</dbReference>
<sequence length="169" mass="19137">MERMGATILYVHDHEYTFACFKDRMVSVEGGRQNSRVAGTHWKMFEAMNALMAELEREGDVTEMLHQPEEKYQEAKSTFLERLRKACQDAFDERAAMGHPRATADSLNLGLSEDDLTILGYRSDHKNPGYSGIRLRWMQEGEDSEANAGGLAAEHARSTRLGTEELPVR</sequence>
<gene>
    <name evidence="2" type="ORF">SEPMUDRAFT_149911</name>
</gene>
<name>N1QFS5_SPHMS</name>
<accession>N1QFS5</accession>